<feature type="region of interest" description="Disordered" evidence="1">
    <location>
        <begin position="210"/>
        <end position="230"/>
    </location>
</feature>
<gene>
    <name evidence="2" type="ORF">VZ94_01050</name>
</gene>
<evidence type="ECO:0000313" key="2">
    <source>
        <dbReference type="EMBL" id="KJV08027.1"/>
    </source>
</evidence>
<reference evidence="3" key="1">
    <citation type="submission" date="2015-03" db="EMBL/GenBank/DDBJ databases">
        <title>Draft genome sequence of a novel methanotroph (Sn10-6) isolated from flooded ricefield rhizosphere in India.</title>
        <authorList>
            <person name="Pandit P.S."/>
            <person name="Pore S.D."/>
            <person name="Arora P."/>
            <person name="Kapse N.G."/>
            <person name="Dhakephalkar P.K."/>
            <person name="Rahalkar M.C."/>
        </authorList>
    </citation>
    <scope>NUCLEOTIDE SEQUENCE [LARGE SCALE GENOMIC DNA]</scope>
    <source>
        <strain evidence="3">Sn10-6</strain>
    </source>
</reference>
<sequence length="243" mass="27225">MLDPIKVAVGEYMGRFYAEITPNTKVLIEYVGRGLPKSIQWCPSRMIDSTEEMIEAWQRNDTDSAPTQPYKSPVILVAMARDYTPTGRDFTRQVANAEDFIYPDDEKERIFKVKTVSGDVRVQVVILSQEEPSAKSLAAQFTLFVDGVNNRRMPARFKNLLGNDENWPVVLSTPEVSFFAARGQSKNNCVLLSDLTFKFTAPLYFAPKVEDENNDNQGVPGTTDPSGYLAVDYSVEHPGEAKP</sequence>
<evidence type="ECO:0000313" key="3">
    <source>
        <dbReference type="Proteomes" id="UP000033684"/>
    </source>
</evidence>
<comment type="caution">
    <text evidence="2">The sequence shown here is derived from an EMBL/GenBank/DDBJ whole genome shotgun (WGS) entry which is preliminary data.</text>
</comment>
<protein>
    <submittedName>
        <fullName evidence="2">Uncharacterized protein</fullName>
    </submittedName>
</protein>
<name>A0A0F3IMV4_9GAMM</name>
<dbReference type="RefSeq" id="WP_045777798.1">
    <property type="nucleotide sequence ID" value="NZ_LAJX01000007.1"/>
</dbReference>
<dbReference type="EMBL" id="LAJX01000007">
    <property type="protein sequence ID" value="KJV08027.1"/>
    <property type="molecule type" value="Genomic_DNA"/>
</dbReference>
<dbReference type="Proteomes" id="UP000033684">
    <property type="component" value="Unassembled WGS sequence"/>
</dbReference>
<keyword evidence="3" id="KW-1185">Reference proteome</keyword>
<accession>A0A0F3IMV4</accession>
<organism evidence="2 3">
    <name type="scientific">Methylocucumis oryzae</name>
    <dbReference type="NCBI Taxonomy" id="1632867"/>
    <lineage>
        <taxon>Bacteria</taxon>
        <taxon>Pseudomonadati</taxon>
        <taxon>Pseudomonadota</taxon>
        <taxon>Gammaproteobacteria</taxon>
        <taxon>Methylococcales</taxon>
        <taxon>Methylococcaceae</taxon>
        <taxon>Methylocucumis</taxon>
    </lineage>
</organism>
<evidence type="ECO:0000256" key="1">
    <source>
        <dbReference type="SAM" id="MobiDB-lite"/>
    </source>
</evidence>
<reference evidence="2 3" key="2">
    <citation type="journal article" date="2016" name="Microb. Ecol.">
        <title>Genome Characteristics of a Novel Type I Methanotroph (Sn10-6) Isolated from a Flooded Indian Rice Field.</title>
        <authorList>
            <person name="Rahalkar M.C."/>
            <person name="Pandit P.S."/>
            <person name="Dhakephalkar P.K."/>
            <person name="Pore S."/>
            <person name="Arora P."/>
            <person name="Kapse N."/>
        </authorList>
    </citation>
    <scope>NUCLEOTIDE SEQUENCE [LARGE SCALE GENOMIC DNA]</scope>
    <source>
        <strain evidence="2 3">Sn10-6</strain>
    </source>
</reference>
<dbReference type="AlphaFoldDB" id="A0A0F3IMV4"/>
<feature type="compositionally biased region" description="Polar residues" evidence="1">
    <location>
        <begin position="215"/>
        <end position="225"/>
    </location>
</feature>
<proteinExistence type="predicted"/>
<dbReference type="OrthoDB" id="9152664at2"/>